<feature type="transmembrane region" description="Helical" evidence="1">
    <location>
        <begin position="28"/>
        <end position="47"/>
    </location>
</feature>
<keyword evidence="1" id="KW-0472">Membrane</keyword>
<feature type="transmembrane region" description="Helical" evidence="1">
    <location>
        <begin position="6"/>
        <end position="23"/>
    </location>
</feature>
<evidence type="ECO:0000313" key="2">
    <source>
        <dbReference type="EMBL" id="GFP36138.1"/>
    </source>
</evidence>
<evidence type="ECO:0000313" key="3">
    <source>
        <dbReference type="Proteomes" id="UP000576480"/>
    </source>
</evidence>
<protein>
    <submittedName>
        <fullName evidence="2">Uncharacterized protein</fullName>
    </submittedName>
</protein>
<name>A0A6V8PUQ3_9ACTN</name>
<reference evidence="2 3" key="1">
    <citation type="journal article" date="2020" name="Front. Microbiol.">
        <title>Single-cell genomics of novel Actinobacteria with the Wood-Ljungdahl pathway discovered in a serpentinizing system.</title>
        <authorList>
            <person name="Merino N."/>
            <person name="Kawai M."/>
            <person name="Boyd E.S."/>
            <person name="Colman D.R."/>
            <person name="McGlynn S.E."/>
            <person name="Nealson K.H."/>
            <person name="Kurokawa K."/>
            <person name="Hongoh Y."/>
        </authorList>
    </citation>
    <scope>NUCLEOTIDE SEQUENCE [LARGE SCALE GENOMIC DNA]</scope>
    <source>
        <strain evidence="2 3">S43</strain>
    </source>
</reference>
<keyword evidence="1" id="KW-1133">Transmembrane helix</keyword>
<sequence length="159" mass="17476">MINDFIVIIFFLGLLLNLVMRGYIYPYFAVLALLLLISFRVTARLLGGGLGHLIRLSFTIGLPLLSLAILAIRYGQGDLRQTWLVLGLLTTLFLSSLAVYVMIWGGFSSPHGILWNFPALLSVMVFILGLALGRYIPLSWAAIAIVLLVILRGIGNLFG</sequence>
<proteinExistence type="predicted"/>
<feature type="transmembrane region" description="Helical" evidence="1">
    <location>
        <begin position="140"/>
        <end position="158"/>
    </location>
</feature>
<evidence type="ECO:0000256" key="1">
    <source>
        <dbReference type="SAM" id="Phobius"/>
    </source>
</evidence>
<keyword evidence="1" id="KW-0812">Transmembrane</keyword>
<comment type="caution">
    <text evidence="2">The sequence shown here is derived from an EMBL/GenBank/DDBJ whole genome shotgun (WGS) entry which is preliminary data.</text>
</comment>
<dbReference type="Proteomes" id="UP000576480">
    <property type="component" value="Unassembled WGS sequence"/>
</dbReference>
<dbReference type="AlphaFoldDB" id="A0A6V8PUQ3"/>
<dbReference type="EMBL" id="BLSB01000431">
    <property type="protein sequence ID" value="GFP36138.1"/>
    <property type="molecule type" value="Genomic_DNA"/>
</dbReference>
<feature type="non-terminal residue" evidence="2">
    <location>
        <position position="159"/>
    </location>
</feature>
<feature type="transmembrane region" description="Helical" evidence="1">
    <location>
        <begin position="53"/>
        <end position="72"/>
    </location>
</feature>
<feature type="transmembrane region" description="Helical" evidence="1">
    <location>
        <begin position="113"/>
        <end position="133"/>
    </location>
</feature>
<accession>A0A6V8PUQ3</accession>
<gene>
    <name evidence="2" type="ORF">HKBW3S43_01925</name>
</gene>
<feature type="transmembrane region" description="Helical" evidence="1">
    <location>
        <begin position="84"/>
        <end position="107"/>
    </location>
</feature>
<organism evidence="2 3">
    <name type="scientific">Candidatus Hakubella thermalkaliphila</name>
    <dbReference type="NCBI Taxonomy" id="2754717"/>
    <lineage>
        <taxon>Bacteria</taxon>
        <taxon>Bacillati</taxon>
        <taxon>Actinomycetota</taxon>
        <taxon>Actinomycetota incertae sedis</taxon>
        <taxon>Candidatus Hakubellales</taxon>
        <taxon>Candidatus Hakubellaceae</taxon>
        <taxon>Candidatus Hakubella</taxon>
    </lineage>
</organism>